<proteinExistence type="predicted"/>
<dbReference type="InterPro" id="IPR000150">
    <property type="entry name" value="Cof"/>
</dbReference>
<dbReference type="OrthoDB" id="9814970at2"/>
<dbReference type="GO" id="GO:0000287">
    <property type="term" value="F:magnesium ion binding"/>
    <property type="evidence" value="ECO:0007669"/>
    <property type="project" value="TreeGrafter"/>
</dbReference>
<dbReference type="SUPFAM" id="SSF56784">
    <property type="entry name" value="HAD-like"/>
    <property type="match status" value="1"/>
</dbReference>
<keyword evidence="2" id="KW-1185">Reference proteome</keyword>
<dbReference type="Gene3D" id="3.40.50.1000">
    <property type="entry name" value="HAD superfamily/HAD-like"/>
    <property type="match status" value="1"/>
</dbReference>
<protein>
    <submittedName>
        <fullName evidence="1">Uncharacterized protein</fullName>
    </submittedName>
</protein>
<dbReference type="CDD" id="cd07518">
    <property type="entry name" value="HAD_YbiV-Like"/>
    <property type="match status" value="1"/>
</dbReference>
<dbReference type="SFLD" id="SFLDS00003">
    <property type="entry name" value="Haloacid_Dehalogenase"/>
    <property type="match status" value="1"/>
</dbReference>
<accession>A0A1T5A210</accession>
<dbReference type="Gene3D" id="3.30.1240.10">
    <property type="match status" value="1"/>
</dbReference>
<dbReference type="GO" id="GO:0016791">
    <property type="term" value="F:phosphatase activity"/>
    <property type="evidence" value="ECO:0007669"/>
    <property type="project" value="TreeGrafter"/>
</dbReference>
<dbReference type="NCBIfam" id="TIGR00099">
    <property type="entry name" value="Cof-subfamily"/>
    <property type="match status" value="1"/>
</dbReference>
<dbReference type="InterPro" id="IPR023214">
    <property type="entry name" value="HAD_sf"/>
</dbReference>
<dbReference type="GO" id="GO:0005829">
    <property type="term" value="C:cytosol"/>
    <property type="evidence" value="ECO:0007669"/>
    <property type="project" value="TreeGrafter"/>
</dbReference>
<dbReference type="SFLD" id="SFLDG01140">
    <property type="entry name" value="C2.B:_Phosphomannomutase_and_P"/>
    <property type="match status" value="1"/>
</dbReference>
<evidence type="ECO:0000313" key="2">
    <source>
        <dbReference type="Proteomes" id="UP000190339"/>
    </source>
</evidence>
<dbReference type="InterPro" id="IPR006379">
    <property type="entry name" value="HAD-SF_hydro_IIB"/>
</dbReference>
<dbReference type="PANTHER" id="PTHR10000:SF53">
    <property type="entry name" value="5-AMINO-6-(5-PHOSPHO-D-RIBITYLAMINO)URACIL PHOSPHATASE YBJI-RELATED"/>
    <property type="match status" value="1"/>
</dbReference>
<dbReference type="STRING" id="561365.SAMN05660866_00570"/>
<dbReference type="NCBIfam" id="TIGR01484">
    <property type="entry name" value="HAD-SF-IIB"/>
    <property type="match status" value="1"/>
</dbReference>
<dbReference type="InterPro" id="IPR036412">
    <property type="entry name" value="HAD-like_sf"/>
</dbReference>
<dbReference type="PANTHER" id="PTHR10000">
    <property type="entry name" value="PHOSPHOSERINE PHOSPHATASE"/>
    <property type="match status" value="1"/>
</dbReference>
<gene>
    <name evidence="1" type="ORF">SAMN05660866_00570</name>
</gene>
<dbReference type="EMBL" id="FUYL01000001">
    <property type="protein sequence ID" value="SKB28673.1"/>
    <property type="molecule type" value="Genomic_DNA"/>
</dbReference>
<sequence length="266" mass="30318">MDLSKIKMVVTDMDGTLLNSNHEVSNRFFELFKELKKRNILFVAASGRQYNSIINKLHSIKDDILVIAENGGYVVQKDEELLSTPLDIKNRLKVLDTLKGVPNIHTVLCGKRNAYLTNQSDRFIDLLKQYYSEFEIVADLNQVNSEILKVAIYHFESSEQFTYPAVKHLEDDLKVKISGANWVDISSPNANKGFALEKMQERFGISFEETMVFGDYNNDLEMLGKAKYSFAMANAHANVLEVANYKTTSNDDFGVERILEQLLKVN</sequence>
<dbReference type="Pfam" id="PF08282">
    <property type="entry name" value="Hydrolase_3"/>
    <property type="match status" value="1"/>
</dbReference>
<reference evidence="2" key="1">
    <citation type="submission" date="2017-02" db="EMBL/GenBank/DDBJ databases">
        <authorList>
            <person name="Varghese N."/>
            <person name="Submissions S."/>
        </authorList>
    </citation>
    <scope>NUCLEOTIDE SEQUENCE [LARGE SCALE GENOMIC DNA]</scope>
    <source>
        <strain evidence="2">DSM 23546</strain>
    </source>
</reference>
<dbReference type="SFLD" id="SFLDG01144">
    <property type="entry name" value="C2.B.4:_PGP_Like"/>
    <property type="match status" value="1"/>
</dbReference>
<dbReference type="RefSeq" id="WP_079511054.1">
    <property type="nucleotide sequence ID" value="NZ_FUYL01000001.1"/>
</dbReference>
<dbReference type="Proteomes" id="UP000190339">
    <property type="component" value="Unassembled WGS sequence"/>
</dbReference>
<organism evidence="1 2">
    <name type="scientific">Maribacter arcticus</name>
    <dbReference type="NCBI Taxonomy" id="561365"/>
    <lineage>
        <taxon>Bacteria</taxon>
        <taxon>Pseudomonadati</taxon>
        <taxon>Bacteroidota</taxon>
        <taxon>Flavobacteriia</taxon>
        <taxon>Flavobacteriales</taxon>
        <taxon>Flavobacteriaceae</taxon>
        <taxon>Maribacter</taxon>
    </lineage>
</organism>
<dbReference type="AlphaFoldDB" id="A0A1T5A210"/>
<name>A0A1T5A210_9FLAO</name>
<evidence type="ECO:0000313" key="1">
    <source>
        <dbReference type="EMBL" id="SKB28673.1"/>
    </source>
</evidence>